<gene>
    <name evidence="1" type="ORF">SAMN05660199_01149</name>
</gene>
<dbReference type="GO" id="GO:0046677">
    <property type="term" value="P:response to antibiotic"/>
    <property type="evidence" value="ECO:0007669"/>
    <property type="project" value="InterPro"/>
</dbReference>
<protein>
    <recommendedName>
        <fullName evidence="3">Beta-lactamase enzyme family protein</fullName>
    </recommendedName>
</protein>
<dbReference type="AlphaFoldDB" id="A0A1H0G5X6"/>
<dbReference type="GO" id="GO:0030655">
    <property type="term" value="P:beta-lactam antibiotic catabolic process"/>
    <property type="evidence" value="ECO:0007669"/>
    <property type="project" value="InterPro"/>
</dbReference>
<dbReference type="InterPro" id="IPR000871">
    <property type="entry name" value="Beta-lactam_class-A"/>
</dbReference>
<organism evidence="1 2">
    <name type="scientific">Klenkia soli</name>
    <dbReference type="NCBI Taxonomy" id="1052260"/>
    <lineage>
        <taxon>Bacteria</taxon>
        <taxon>Bacillati</taxon>
        <taxon>Actinomycetota</taxon>
        <taxon>Actinomycetes</taxon>
        <taxon>Geodermatophilales</taxon>
        <taxon>Geodermatophilaceae</taxon>
        <taxon>Klenkia</taxon>
    </lineage>
</organism>
<accession>A0A1H0G5X6</accession>
<dbReference type="GO" id="GO:0008800">
    <property type="term" value="F:beta-lactamase activity"/>
    <property type="evidence" value="ECO:0007669"/>
    <property type="project" value="InterPro"/>
</dbReference>
<evidence type="ECO:0008006" key="3">
    <source>
        <dbReference type="Google" id="ProtNLM"/>
    </source>
</evidence>
<dbReference type="Gene3D" id="3.40.710.10">
    <property type="entry name" value="DD-peptidase/beta-lactamase superfamily"/>
    <property type="match status" value="1"/>
</dbReference>
<evidence type="ECO:0000313" key="2">
    <source>
        <dbReference type="Proteomes" id="UP000199088"/>
    </source>
</evidence>
<dbReference type="STRING" id="1052260.SAMN05660199_01149"/>
<dbReference type="SUPFAM" id="SSF56601">
    <property type="entry name" value="beta-lactamase/transpeptidase-like"/>
    <property type="match status" value="1"/>
</dbReference>
<proteinExistence type="predicted"/>
<sequence length="309" mass="30967">MTPVTPPAAVRRRRLLAAVAPLLVLAGAMTIPALGGAGDSLDTAAAIGASTPSSGPGSAVSVQDGGTTADPTAAAAVLTEVEDIAAAAGGTIEVTVLDADGKALLSSADASTPVYTASLVKLLVVHQILLQAETGTLVLTSADLQLMQAAIEASDDDAMNQLWVDFDGDALVDSAVETFGLTGTAPPADAGQWGQTTTTAADYATVLATYADTLTDADGDLLTGWLQSTTSTAADGFDQDFGLLSLDLDQVAAKQGWMCCLDDTRWLHSTGVLADGTVLVLLGTFPESTSWAQAGEALDAAAAATIGGT</sequence>
<name>A0A1H0G5X6_9ACTN</name>
<keyword evidence="2" id="KW-1185">Reference proteome</keyword>
<dbReference type="EMBL" id="FNIR01000003">
    <property type="protein sequence ID" value="SDO02305.1"/>
    <property type="molecule type" value="Genomic_DNA"/>
</dbReference>
<dbReference type="PANTHER" id="PTHR35333:SF3">
    <property type="entry name" value="BETA-LACTAMASE-TYPE TRANSPEPTIDASE FOLD CONTAINING PROTEIN"/>
    <property type="match status" value="1"/>
</dbReference>
<dbReference type="InterPro" id="IPR012338">
    <property type="entry name" value="Beta-lactam/transpept-like"/>
</dbReference>
<evidence type="ECO:0000313" key="1">
    <source>
        <dbReference type="EMBL" id="SDO02305.1"/>
    </source>
</evidence>
<dbReference type="Proteomes" id="UP000199088">
    <property type="component" value="Unassembled WGS sequence"/>
</dbReference>
<dbReference type="PANTHER" id="PTHR35333">
    <property type="entry name" value="BETA-LACTAMASE"/>
    <property type="match status" value="1"/>
</dbReference>
<reference evidence="2" key="1">
    <citation type="submission" date="2016-10" db="EMBL/GenBank/DDBJ databases">
        <authorList>
            <person name="Varghese N."/>
            <person name="Submissions S."/>
        </authorList>
    </citation>
    <scope>NUCLEOTIDE SEQUENCE [LARGE SCALE GENOMIC DNA]</scope>
    <source>
        <strain evidence="2">DSM 45843</strain>
    </source>
</reference>